<dbReference type="KEGG" id="msx:AU14_04365"/>
<proteinExistence type="predicted"/>
<dbReference type="Proteomes" id="UP000061489">
    <property type="component" value="Chromosome"/>
</dbReference>
<name>W5YLB7_9GAMM</name>
<protein>
    <submittedName>
        <fullName evidence="3">Uncharacterized protein</fullName>
    </submittedName>
</protein>
<dbReference type="AlphaFoldDB" id="W5YLB7"/>
<keyword evidence="2" id="KW-0732">Signal</keyword>
<dbReference type="HOGENOM" id="CLU_2807412_0_0_6"/>
<dbReference type="EMBL" id="CP007151">
    <property type="protein sequence ID" value="AHI30002.1"/>
    <property type="molecule type" value="Genomic_DNA"/>
</dbReference>
<accession>W5YLB7</accession>
<sequence>MKKVIGIAFLVSMLVSPWAVSSPDGGLVDRINEARTYPNKAEAVEIADKEKMQHRKMHSEKRHSPHK</sequence>
<evidence type="ECO:0000313" key="4">
    <source>
        <dbReference type="Proteomes" id="UP000061489"/>
    </source>
</evidence>
<feature type="chain" id="PRO_5005378108" evidence="2">
    <location>
        <begin position="22"/>
        <end position="67"/>
    </location>
</feature>
<organism evidence="3 4">
    <name type="scientific">Marinobacter similis</name>
    <dbReference type="NCBI Taxonomy" id="1420916"/>
    <lineage>
        <taxon>Bacteria</taxon>
        <taxon>Pseudomonadati</taxon>
        <taxon>Pseudomonadota</taxon>
        <taxon>Gammaproteobacteria</taxon>
        <taxon>Pseudomonadales</taxon>
        <taxon>Marinobacteraceae</taxon>
        <taxon>Marinobacter</taxon>
    </lineage>
</organism>
<evidence type="ECO:0000313" key="3">
    <source>
        <dbReference type="EMBL" id="AHI30002.1"/>
    </source>
</evidence>
<keyword evidence="4" id="KW-1185">Reference proteome</keyword>
<dbReference type="RefSeq" id="WP_041339163.1">
    <property type="nucleotide sequence ID" value="NZ_CP007151.1"/>
</dbReference>
<feature type="signal peptide" evidence="2">
    <location>
        <begin position="1"/>
        <end position="21"/>
    </location>
</feature>
<gene>
    <name evidence="3" type="ORF">AU14_04365</name>
</gene>
<dbReference type="OrthoDB" id="6372256at2"/>
<feature type="region of interest" description="Disordered" evidence="1">
    <location>
        <begin position="48"/>
        <end position="67"/>
    </location>
</feature>
<evidence type="ECO:0000256" key="1">
    <source>
        <dbReference type="SAM" id="MobiDB-lite"/>
    </source>
</evidence>
<evidence type="ECO:0000256" key="2">
    <source>
        <dbReference type="SAM" id="SignalP"/>
    </source>
</evidence>
<feature type="compositionally biased region" description="Basic residues" evidence="1">
    <location>
        <begin position="52"/>
        <end position="67"/>
    </location>
</feature>
<reference evidence="3 4" key="1">
    <citation type="journal article" date="2014" name="Genome Announc.">
        <title>Draft Genome Sequences of Marinobacter similis A3d10T and Marinobacter salarius R9SW1T.</title>
        <authorList>
            <person name="Ivanova E.P."/>
            <person name="Ng H.J."/>
            <person name="Webb H.K."/>
            <person name="Feng G."/>
            <person name="Oshima K."/>
            <person name="Hattori M."/>
            <person name="Ohkuma M."/>
            <person name="Sergeev A.F."/>
            <person name="Mikhailov V.V."/>
            <person name="Crawford R.J."/>
            <person name="Sawabe T."/>
        </authorList>
    </citation>
    <scope>NUCLEOTIDE SEQUENCE [LARGE SCALE GENOMIC DNA]</scope>
    <source>
        <strain evidence="3 4">A3d10</strain>
    </source>
</reference>